<dbReference type="Proteomes" id="UP000799766">
    <property type="component" value="Unassembled WGS sequence"/>
</dbReference>
<dbReference type="Pfam" id="PF07690">
    <property type="entry name" value="MFS_1"/>
    <property type="match status" value="1"/>
</dbReference>
<dbReference type="InterPro" id="IPR020846">
    <property type="entry name" value="MFS_dom"/>
</dbReference>
<gene>
    <name evidence="8" type="ORF">BDY21DRAFT_319242</name>
</gene>
<dbReference type="GO" id="GO:0015606">
    <property type="term" value="F:spermidine transmembrane transporter activity"/>
    <property type="evidence" value="ECO:0007669"/>
    <property type="project" value="TreeGrafter"/>
</dbReference>
<feature type="transmembrane region" description="Helical" evidence="6">
    <location>
        <begin position="406"/>
        <end position="428"/>
    </location>
</feature>
<feature type="transmembrane region" description="Helical" evidence="6">
    <location>
        <begin position="159"/>
        <end position="179"/>
    </location>
</feature>
<evidence type="ECO:0000256" key="2">
    <source>
        <dbReference type="ARBA" id="ARBA00008335"/>
    </source>
</evidence>
<feature type="transmembrane region" description="Helical" evidence="6">
    <location>
        <begin position="103"/>
        <end position="120"/>
    </location>
</feature>
<proteinExistence type="inferred from homology"/>
<feature type="transmembrane region" description="Helical" evidence="6">
    <location>
        <begin position="346"/>
        <end position="367"/>
    </location>
</feature>
<protein>
    <submittedName>
        <fullName evidence="8">MFS multidrug transporter-like protein</fullName>
    </submittedName>
</protein>
<comment type="subcellular location">
    <subcellularLocation>
        <location evidence="1">Membrane</location>
        <topology evidence="1">Multi-pass membrane protein</topology>
    </subcellularLocation>
</comment>
<feature type="transmembrane region" description="Helical" evidence="6">
    <location>
        <begin position="68"/>
        <end position="91"/>
    </location>
</feature>
<keyword evidence="5 6" id="KW-0472">Membrane</keyword>
<sequence>MQEQRAPQPNVIEVLDWNGPNDTENPHNWPLATRIYHTVTISLVAFIAALGSSVFAPAVPQAAEDLRVSTTVAIVGVSVYVLGLGFGPVLAAPISENWGRSPVYKISLPLLMLFTLGAGLSKSISSLIVCRLFAGIFGSPVLAVGAGTNTDLYPLYTRAISTSLFLLAPFSGSALGPVIGGFASQYKGWPWTQWCIEFAALAAFVLLLRTRETYKKIILQRRAKRLGARGPTSNSPKGVAAAKMLLTVTLFRPVHMLFTEPIVAFLSLYNSFAFAVLFTFFAAFPRIFMGTYGFSESQAGLPFVAVFVGVMLSFVSSFTLDRLMYMRLHRQAVSEGKAHIQPEHRLYAGMLGSIGLPVGLFWFAWTAEKGTHWIVPIIAAVPFGWGNLSIFTSSAMYLADTYGSMYAASALGANGLLRYTLSAAFPLFTVQMYNTLGTGWATSLLGFVSVGMLPIPWVLFKWGPRIRARSQYPTLK</sequence>
<feature type="transmembrane region" description="Helical" evidence="6">
    <location>
        <begin position="35"/>
        <end position="56"/>
    </location>
</feature>
<organism evidence="8 9">
    <name type="scientific">Lineolata rhizophorae</name>
    <dbReference type="NCBI Taxonomy" id="578093"/>
    <lineage>
        <taxon>Eukaryota</taxon>
        <taxon>Fungi</taxon>
        <taxon>Dikarya</taxon>
        <taxon>Ascomycota</taxon>
        <taxon>Pezizomycotina</taxon>
        <taxon>Dothideomycetes</taxon>
        <taxon>Dothideomycetes incertae sedis</taxon>
        <taxon>Lineolatales</taxon>
        <taxon>Lineolataceae</taxon>
        <taxon>Lineolata</taxon>
    </lineage>
</organism>
<feature type="transmembrane region" description="Helical" evidence="6">
    <location>
        <begin position="303"/>
        <end position="325"/>
    </location>
</feature>
<feature type="domain" description="Major facilitator superfamily (MFS) profile" evidence="7">
    <location>
        <begin position="37"/>
        <end position="469"/>
    </location>
</feature>
<dbReference type="CDD" id="cd17323">
    <property type="entry name" value="MFS_Tpo1_MDR_like"/>
    <property type="match status" value="1"/>
</dbReference>
<dbReference type="PANTHER" id="PTHR23502:SF182">
    <property type="entry name" value="POLYAMINE TRANSPORTER, PUTATIVE-RELATED"/>
    <property type="match status" value="1"/>
</dbReference>
<evidence type="ECO:0000259" key="7">
    <source>
        <dbReference type="PROSITE" id="PS50850"/>
    </source>
</evidence>
<keyword evidence="4 6" id="KW-1133">Transmembrane helix</keyword>
<feature type="transmembrane region" description="Helical" evidence="6">
    <location>
        <begin position="373"/>
        <end position="399"/>
    </location>
</feature>
<evidence type="ECO:0000256" key="4">
    <source>
        <dbReference type="ARBA" id="ARBA00022989"/>
    </source>
</evidence>
<dbReference type="PANTHER" id="PTHR23502">
    <property type="entry name" value="MAJOR FACILITATOR SUPERFAMILY"/>
    <property type="match status" value="1"/>
</dbReference>
<dbReference type="AlphaFoldDB" id="A0A6A6P4K5"/>
<dbReference type="InterPro" id="IPR036259">
    <property type="entry name" value="MFS_trans_sf"/>
</dbReference>
<dbReference type="PROSITE" id="PS50850">
    <property type="entry name" value="MFS"/>
    <property type="match status" value="1"/>
</dbReference>
<feature type="transmembrane region" description="Helical" evidence="6">
    <location>
        <begin position="440"/>
        <end position="460"/>
    </location>
</feature>
<evidence type="ECO:0000256" key="1">
    <source>
        <dbReference type="ARBA" id="ARBA00004141"/>
    </source>
</evidence>
<evidence type="ECO:0000256" key="5">
    <source>
        <dbReference type="ARBA" id="ARBA00023136"/>
    </source>
</evidence>
<dbReference type="Gene3D" id="1.20.1250.20">
    <property type="entry name" value="MFS general substrate transporter like domains"/>
    <property type="match status" value="1"/>
</dbReference>
<evidence type="ECO:0000256" key="3">
    <source>
        <dbReference type="ARBA" id="ARBA00022692"/>
    </source>
</evidence>
<dbReference type="GO" id="GO:0005886">
    <property type="term" value="C:plasma membrane"/>
    <property type="evidence" value="ECO:0007669"/>
    <property type="project" value="TreeGrafter"/>
</dbReference>
<dbReference type="GO" id="GO:0000297">
    <property type="term" value="F:spermine transmembrane transporter activity"/>
    <property type="evidence" value="ECO:0007669"/>
    <property type="project" value="TreeGrafter"/>
</dbReference>
<accession>A0A6A6P4K5</accession>
<name>A0A6A6P4K5_9PEZI</name>
<evidence type="ECO:0000256" key="6">
    <source>
        <dbReference type="SAM" id="Phobius"/>
    </source>
</evidence>
<dbReference type="FunFam" id="1.20.1250.20:FF:000082">
    <property type="entry name" value="MFS multidrug transporter, putative"/>
    <property type="match status" value="1"/>
</dbReference>
<dbReference type="OrthoDB" id="3936150at2759"/>
<comment type="similarity">
    <text evidence="2">Belongs to the major facilitator superfamily.</text>
</comment>
<feature type="transmembrane region" description="Helical" evidence="6">
    <location>
        <begin position="191"/>
        <end position="208"/>
    </location>
</feature>
<feature type="transmembrane region" description="Helical" evidence="6">
    <location>
        <begin position="126"/>
        <end position="147"/>
    </location>
</feature>
<dbReference type="InterPro" id="IPR011701">
    <property type="entry name" value="MFS"/>
</dbReference>
<reference evidence="8" key="1">
    <citation type="journal article" date="2020" name="Stud. Mycol.">
        <title>101 Dothideomycetes genomes: a test case for predicting lifestyles and emergence of pathogens.</title>
        <authorList>
            <person name="Haridas S."/>
            <person name="Albert R."/>
            <person name="Binder M."/>
            <person name="Bloem J."/>
            <person name="Labutti K."/>
            <person name="Salamov A."/>
            <person name="Andreopoulos B."/>
            <person name="Baker S."/>
            <person name="Barry K."/>
            <person name="Bills G."/>
            <person name="Bluhm B."/>
            <person name="Cannon C."/>
            <person name="Castanera R."/>
            <person name="Culley D."/>
            <person name="Daum C."/>
            <person name="Ezra D."/>
            <person name="Gonzalez J."/>
            <person name="Henrissat B."/>
            <person name="Kuo A."/>
            <person name="Liang C."/>
            <person name="Lipzen A."/>
            <person name="Lutzoni F."/>
            <person name="Magnuson J."/>
            <person name="Mondo S."/>
            <person name="Nolan M."/>
            <person name="Ohm R."/>
            <person name="Pangilinan J."/>
            <person name="Park H.-J."/>
            <person name="Ramirez L."/>
            <person name="Alfaro M."/>
            <person name="Sun H."/>
            <person name="Tritt A."/>
            <person name="Yoshinaga Y."/>
            <person name="Zwiers L.-H."/>
            <person name="Turgeon B."/>
            <person name="Goodwin S."/>
            <person name="Spatafora J."/>
            <person name="Crous P."/>
            <person name="Grigoriev I."/>
        </authorList>
    </citation>
    <scope>NUCLEOTIDE SEQUENCE</scope>
    <source>
        <strain evidence="8">ATCC 16933</strain>
    </source>
</reference>
<keyword evidence="9" id="KW-1185">Reference proteome</keyword>
<dbReference type="SUPFAM" id="SSF103473">
    <property type="entry name" value="MFS general substrate transporter"/>
    <property type="match status" value="1"/>
</dbReference>
<feature type="transmembrane region" description="Helical" evidence="6">
    <location>
        <begin position="262"/>
        <end position="283"/>
    </location>
</feature>
<keyword evidence="3 6" id="KW-0812">Transmembrane</keyword>
<evidence type="ECO:0000313" key="9">
    <source>
        <dbReference type="Proteomes" id="UP000799766"/>
    </source>
</evidence>
<dbReference type="EMBL" id="MU001677">
    <property type="protein sequence ID" value="KAF2458819.1"/>
    <property type="molecule type" value="Genomic_DNA"/>
</dbReference>
<evidence type="ECO:0000313" key="8">
    <source>
        <dbReference type="EMBL" id="KAF2458819.1"/>
    </source>
</evidence>